<evidence type="ECO:0000313" key="3">
    <source>
        <dbReference type="Proteomes" id="UP000321746"/>
    </source>
</evidence>
<keyword evidence="3" id="KW-1185">Reference proteome</keyword>
<feature type="compositionally biased region" description="Pro residues" evidence="1">
    <location>
        <begin position="1"/>
        <end position="10"/>
    </location>
</feature>
<evidence type="ECO:0000313" key="2">
    <source>
        <dbReference type="EMBL" id="GEN62130.1"/>
    </source>
</evidence>
<sequence>MSVPHEPPSPQTENTEPEAACVPPDGRQSGRESEASSGFTKPHLTPEAEAARLKRQADEAGALRANLRRRKAQTRARAGLEPPVQPSHSLPETS</sequence>
<evidence type="ECO:0000256" key="1">
    <source>
        <dbReference type="SAM" id="MobiDB-lite"/>
    </source>
</evidence>
<dbReference type="AlphaFoldDB" id="A0A511XGQ4"/>
<organism evidence="2 3">
    <name type="scientific">Acetobacter oeni</name>
    <dbReference type="NCBI Taxonomy" id="304077"/>
    <lineage>
        <taxon>Bacteria</taxon>
        <taxon>Pseudomonadati</taxon>
        <taxon>Pseudomonadota</taxon>
        <taxon>Alphaproteobacteria</taxon>
        <taxon>Acetobacterales</taxon>
        <taxon>Acetobacteraceae</taxon>
        <taxon>Acetobacter</taxon>
    </lineage>
</organism>
<name>A0A511XGQ4_9PROT</name>
<accession>A0A511XGQ4</accession>
<dbReference type="Proteomes" id="UP000321746">
    <property type="component" value="Unassembled WGS sequence"/>
</dbReference>
<comment type="caution">
    <text evidence="2">The sequence shown here is derived from an EMBL/GenBank/DDBJ whole genome shotgun (WGS) entry which is preliminary data.</text>
</comment>
<dbReference type="EMBL" id="BJYG01000002">
    <property type="protein sequence ID" value="GEN62130.1"/>
    <property type="molecule type" value="Genomic_DNA"/>
</dbReference>
<protein>
    <submittedName>
        <fullName evidence="2">Uncharacterized protein</fullName>
    </submittedName>
</protein>
<feature type="compositionally biased region" description="Basic and acidic residues" evidence="1">
    <location>
        <begin position="44"/>
        <end position="58"/>
    </location>
</feature>
<proteinExistence type="predicted"/>
<feature type="region of interest" description="Disordered" evidence="1">
    <location>
        <begin position="1"/>
        <end position="94"/>
    </location>
</feature>
<dbReference type="RefSeq" id="WP_194300812.1">
    <property type="nucleotide sequence ID" value="NZ_BJYG01000002.1"/>
</dbReference>
<gene>
    <name evidence="2" type="ORF">AOE01nite_03540</name>
</gene>
<reference evidence="2 3" key="1">
    <citation type="submission" date="2019-07" db="EMBL/GenBank/DDBJ databases">
        <title>Whole genome shotgun sequence of Acetobacter oeni NBRC 105207.</title>
        <authorList>
            <person name="Hosoyama A."/>
            <person name="Uohara A."/>
            <person name="Ohji S."/>
            <person name="Ichikawa N."/>
        </authorList>
    </citation>
    <scope>NUCLEOTIDE SEQUENCE [LARGE SCALE GENOMIC DNA]</scope>
    <source>
        <strain evidence="2 3">NBRC 105207</strain>
    </source>
</reference>